<dbReference type="PANTHER" id="PTHR11575">
    <property type="entry name" value="5'-NUCLEOTIDASE-RELATED"/>
    <property type="match status" value="1"/>
</dbReference>
<dbReference type="InterPro" id="IPR004843">
    <property type="entry name" value="Calcineurin-like_PHP"/>
</dbReference>
<keyword evidence="4" id="KW-0732">Signal</keyword>
<evidence type="ECO:0000259" key="7">
    <source>
        <dbReference type="Pfam" id="PF02872"/>
    </source>
</evidence>
<dbReference type="SUPFAM" id="SSF55816">
    <property type="entry name" value="5'-nucleotidase (syn. UDP-sugar hydrolase), C-terminal domain"/>
    <property type="match status" value="1"/>
</dbReference>
<dbReference type="Gene3D" id="3.60.21.10">
    <property type="match status" value="1"/>
</dbReference>
<dbReference type="GO" id="GO:0006196">
    <property type="term" value="P:AMP catabolic process"/>
    <property type="evidence" value="ECO:0007669"/>
    <property type="project" value="TreeGrafter"/>
</dbReference>
<dbReference type="EMBL" id="JASPKY010000493">
    <property type="protein sequence ID" value="KAK9695044.1"/>
    <property type="molecule type" value="Genomic_DNA"/>
</dbReference>
<sequence>MRGIYLQVLVVLFCRIGITYHFQLMILHSNNINFHFEESPDKTGGAGRVMYLLNKYRREAEEGRGPPVLYLNTGDNFSPSQFFSKDSGDTIADYLNILKPDAVCLGNHDLNVGIMNLTRFLQQLQVPVVTANINFGNQQILKEYVKPSRVVYINKHKIGIVGTTTAQQKIPFLPKSISIRDEILSLQKECSKLHKLKVKIVIVISHAGIQVDKMIAKFVDHVDVIVGSGGRYAEGRWQQQYVVRKTKDKYVPIIRDEGLMTSLGMFKVMFNQIGNVIEHAGRLIFLHNKIPQDSEVLHLTNRIVEKDVEFGKPLSELNPLCSYRECSFANYIADTLVDYKSIDYHENIKGKGWTDYPVAMINAGLVRRGFTRNTTISNELLKRRILYYDSYVYLKINGCYIKQAIREGTNYYGYPTGYYLQFSGIHVAYNFTTIDLKHRIINITIRCGQCAVPSYSAMEDNREYSIIVNFLTYRALSVLHKKRNSRSMGYSPIGHILRKFMHDNKEICPEEDDRIRVERAGQLQQDLLLFCIIFIFIFILILN</sequence>
<evidence type="ECO:0000259" key="6">
    <source>
        <dbReference type="Pfam" id="PF00149"/>
    </source>
</evidence>
<dbReference type="EC" id="3.1.3.5" evidence="3"/>
<gene>
    <name evidence="8" type="ORF">QE152_g33132</name>
</gene>
<proteinExistence type="inferred from homology"/>
<dbReference type="Pfam" id="PF00149">
    <property type="entry name" value="Metallophos"/>
    <property type="match status" value="1"/>
</dbReference>
<dbReference type="AlphaFoldDB" id="A0AAW1IXP0"/>
<dbReference type="Gene3D" id="3.90.780.10">
    <property type="entry name" value="5'-Nucleotidase, C-terminal domain"/>
    <property type="match status" value="1"/>
</dbReference>
<comment type="caution">
    <text evidence="8">The sequence shown here is derived from an EMBL/GenBank/DDBJ whole genome shotgun (WGS) entry which is preliminary data.</text>
</comment>
<name>A0AAW1IXP0_POPJA</name>
<keyword evidence="5" id="KW-0812">Transmembrane</keyword>
<feature type="domain" description="Calcineurin-like phosphoesterase" evidence="6">
    <location>
        <begin position="44"/>
        <end position="212"/>
    </location>
</feature>
<comment type="similarity">
    <text evidence="2">Belongs to the 5'-nucleotidase family.</text>
</comment>
<dbReference type="InterPro" id="IPR008334">
    <property type="entry name" value="5'-Nucleotdase_C"/>
</dbReference>
<reference evidence="8 9" key="1">
    <citation type="journal article" date="2024" name="BMC Genomics">
        <title>De novo assembly and annotation of Popillia japonica's genome with initial clues to its potential as an invasive pest.</title>
        <authorList>
            <person name="Cucini C."/>
            <person name="Boschi S."/>
            <person name="Funari R."/>
            <person name="Cardaioli E."/>
            <person name="Iannotti N."/>
            <person name="Marturano G."/>
            <person name="Paoli F."/>
            <person name="Bruttini M."/>
            <person name="Carapelli A."/>
            <person name="Frati F."/>
            <person name="Nardi F."/>
        </authorList>
    </citation>
    <scope>NUCLEOTIDE SEQUENCE [LARGE SCALE GENOMIC DNA]</scope>
    <source>
        <strain evidence="8">DMR45628</strain>
    </source>
</reference>
<evidence type="ECO:0000256" key="3">
    <source>
        <dbReference type="ARBA" id="ARBA00012643"/>
    </source>
</evidence>
<evidence type="ECO:0000256" key="2">
    <source>
        <dbReference type="ARBA" id="ARBA00006654"/>
    </source>
</evidence>
<dbReference type="PANTHER" id="PTHR11575:SF24">
    <property type="entry name" value="5'-NUCLEOTIDASE"/>
    <property type="match status" value="1"/>
</dbReference>
<keyword evidence="5" id="KW-0472">Membrane</keyword>
<feature type="domain" description="5'-Nucleotidase C-terminal" evidence="7">
    <location>
        <begin position="321"/>
        <end position="469"/>
    </location>
</feature>
<dbReference type="GO" id="GO:0008253">
    <property type="term" value="F:5'-nucleotidase activity"/>
    <property type="evidence" value="ECO:0007669"/>
    <property type="project" value="UniProtKB-EC"/>
</dbReference>
<keyword evidence="5" id="KW-1133">Transmembrane helix</keyword>
<organism evidence="8 9">
    <name type="scientific">Popillia japonica</name>
    <name type="common">Japanese beetle</name>
    <dbReference type="NCBI Taxonomy" id="7064"/>
    <lineage>
        <taxon>Eukaryota</taxon>
        <taxon>Metazoa</taxon>
        <taxon>Ecdysozoa</taxon>
        <taxon>Arthropoda</taxon>
        <taxon>Hexapoda</taxon>
        <taxon>Insecta</taxon>
        <taxon>Pterygota</taxon>
        <taxon>Neoptera</taxon>
        <taxon>Endopterygota</taxon>
        <taxon>Coleoptera</taxon>
        <taxon>Polyphaga</taxon>
        <taxon>Scarabaeiformia</taxon>
        <taxon>Scarabaeidae</taxon>
        <taxon>Rutelinae</taxon>
        <taxon>Popillia</taxon>
    </lineage>
</organism>
<evidence type="ECO:0000256" key="1">
    <source>
        <dbReference type="ARBA" id="ARBA00000815"/>
    </source>
</evidence>
<dbReference type="InterPro" id="IPR036907">
    <property type="entry name" value="5'-Nucleotdase_C_sf"/>
</dbReference>
<dbReference type="GO" id="GO:0005886">
    <property type="term" value="C:plasma membrane"/>
    <property type="evidence" value="ECO:0007669"/>
    <property type="project" value="TreeGrafter"/>
</dbReference>
<comment type="catalytic activity">
    <reaction evidence="1">
        <text>a ribonucleoside 5'-phosphate + H2O = a ribonucleoside + phosphate</text>
        <dbReference type="Rhea" id="RHEA:12484"/>
        <dbReference type="ChEBI" id="CHEBI:15377"/>
        <dbReference type="ChEBI" id="CHEBI:18254"/>
        <dbReference type="ChEBI" id="CHEBI:43474"/>
        <dbReference type="ChEBI" id="CHEBI:58043"/>
        <dbReference type="EC" id="3.1.3.5"/>
    </reaction>
</comment>
<dbReference type="SUPFAM" id="SSF56300">
    <property type="entry name" value="Metallo-dependent phosphatases"/>
    <property type="match status" value="1"/>
</dbReference>
<feature type="transmembrane region" description="Helical" evidence="5">
    <location>
        <begin position="523"/>
        <end position="542"/>
    </location>
</feature>
<dbReference type="InterPro" id="IPR029052">
    <property type="entry name" value="Metallo-depent_PP-like"/>
</dbReference>
<dbReference type="Proteomes" id="UP001458880">
    <property type="component" value="Unassembled WGS sequence"/>
</dbReference>
<keyword evidence="9" id="KW-1185">Reference proteome</keyword>
<evidence type="ECO:0000256" key="5">
    <source>
        <dbReference type="SAM" id="Phobius"/>
    </source>
</evidence>
<dbReference type="Pfam" id="PF02872">
    <property type="entry name" value="5_nucleotid_C"/>
    <property type="match status" value="1"/>
</dbReference>
<evidence type="ECO:0000313" key="9">
    <source>
        <dbReference type="Proteomes" id="UP001458880"/>
    </source>
</evidence>
<accession>A0AAW1IXP0</accession>
<dbReference type="InterPro" id="IPR006179">
    <property type="entry name" value="5_nucleotidase/apyrase"/>
</dbReference>
<evidence type="ECO:0000256" key="4">
    <source>
        <dbReference type="ARBA" id="ARBA00022729"/>
    </source>
</evidence>
<evidence type="ECO:0000313" key="8">
    <source>
        <dbReference type="EMBL" id="KAK9695044.1"/>
    </source>
</evidence>
<protein>
    <recommendedName>
        <fullName evidence="3">5'-nucleotidase</fullName>
        <ecNumber evidence="3">3.1.3.5</ecNumber>
    </recommendedName>
</protein>